<organism evidence="1">
    <name type="scientific">Tetraselmis virus 1</name>
    <dbReference type="NCBI Taxonomy" id="2060617"/>
    <lineage>
        <taxon>Viruses</taxon>
        <taxon>Varidnaviria</taxon>
        <taxon>Bamfordvirae</taxon>
        <taxon>Nucleocytoviricota</taxon>
        <taxon>Megaviricetes</taxon>
        <taxon>Imitervirales</taxon>
        <taxon>Allomimiviridae</taxon>
        <taxon>Oceanusvirus</taxon>
        <taxon>Oceanusvirus kaneohense</taxon>
    </lineage>
</organism>
<reference evidence="1" key="1">
    <citation type="journal article" date="2018" name="Virology">
        <title>A giant virus infecting green algae encodes key fermentation genes.</title>
        <authorList>
            <person name="Schvarcz C.R."/>
            <person name="Steward G.F."/>
        </authorList>
    </citation>
    <scope>NUCLEOTIDE SEQUENCE [LARGE SCALE GENOMIC DNA]</scope>
</reference>
<protein>
    <submittedName>
        <fullName evidence="1">Uncharacterized protein</fullName>
    </submittedName>
</protein>
<gene>
    <name evidence="1" type="ORF">TetV_136</name>
</gene>
<proteinExistence type="predicted"/>
<evidence type="ECO:0000313" key="2">
    <source>
        <dbReference type="Proteomes" id="UP000244773"/>
    </source>
</evidence>
<dbReference type="Proteomes" id="UP000244773">
    <property type="component" value="Segment"/>
</dbReference>
<evidence type="ECO:0000313" key="1">
    <source>
        <dbReference type="EMBL" id="AUF82228.1"/>
    </source>
</evidence>
<sequence length="133" mass="15519">MKSKTSSVYIPPEIIKDIKHVAFEINKMMLSDGLRYLVIRGKVGVKLNICQEMTEEYKQGILRWAPIALEDLFRKTDKEPNRYLFCLNEPGVMSFNIDLTGDDRTKKTQIALRPKIIDGDFEIMLNPSFDKYW</sequence>
<keyword evidence="2" id="KW-1185">Reference proteome</keyword>
<accession>A0A2P0VMU6</accession>
<name>A0A2P0VMU6_9VIRU</name>
<dbReference type="EMBL" id="KY322437">
    <property type="protein sequence ID" value="AUF82228.1"/>
    <property type="molecule type" value="Genomic_DNA"/>
</dbReference>